<proteinExistence type="predicted"/>
<evidence type="ECO:0000313" key="2">
    <source>
        <dbReference type="Proteomes" id="UP000694846"/>
    </source>
</evidence>
<dbReference type="Proteomes" id="UP000694846">
    <property type="component" value="Unplaced"/>
</dbReference>
<dbReference type="Pfam" id="PF00078">
    <property type="entry name" value="RVT_1"/>
    <property type="match status" value="1"/>
</dbReference>
<protein>
    <submittedName>
        <fullName evidence="3">Uncharacterized protein LOC112694473</fullName>
    </submittedName>
</protein>
<accession>A0A8B8GSV6</accession>
<name>A0A8B8GSV6_9HEMI</name>
<evidence type="ECO:0000259" key="1">
    <source>
        <dbReference type="PROSITE" id="PS50878"/>
    </source>
</evidence>
<dbReference type="OrthoDB" id="6625457at2759"/>
<dbReference type="InterPro" id="IPR000477">
    <property type="entry name" value="RT_dom"/>
</dbReference>
<dbReference type="RefSeq" id="XP_025425721.1">
    <property type="nucleotide sequence ID" value="XM_025569936.1"/>
</dbReference>
<dbReference type="PROSITE" id="PS50878">
    <property type="entry name" value="RT_POL"/>
    <property type="match status" value="1"/>
</dbReference>
<feature type="domain" description="Reverse transcriptase" evidence="1">
    <location>
        <begin position="1"/>
        <end position="86"/>
    </location>
</feature>
<dbReference type="AlphaFoldDB" id="A0A8B8GSV6"/>
<evidence type="ECO:0000313" key="3">
    <source>
        <dbReference type="RefSeq" id="XP_025425721.1"/>
    </source>
</evidence>
<organism evidence="2 3">
    <name type="scientific">Sipha flava</name>
    <name type="common">yellow sugarcane aphid</name>
    <dbReference type="NCBI Taxonomy" id="143950"/>
    <lineage>
        <taxon>Eukaryota</taxon>
        <taxon>Metazoa</taxon>
        <taxon>Ecdysozoa</taxon>
        <taxon>Arthropoda</taxon>
        <taxon>Hexapoda</taxon>
        <taxon>Insecta</taxon>
        <taxon>Pterygota</taxon>
        <taxon>Neoptera</taxon>
        <taxon>Paraneoptera</taxon>
        <taxon>Hemiptera</taxon>
        <taxon>Sternorrhyncha</taxon>
        <taxon>Aphidomorpha</taxon>
        <taxon>Aphidoidea</taxon>
        <taxon>Aphididae</taxon>
        <taxon>Sipha</taxon>
    </lineage>
</organism>
<sequence>MKVNEYHIKVLGFADDLNIIGETLDDTVRATEALKHAAERIGLHINADKTKLMELLDMETSLDVLETFPYEKVEQFQYLVWTTTSITERRLKTFENKIWRKICGPVKDPRTDQWRRKFNQELKEELKIVSINGFIKRQRIQWLGHVMRRNSDAVTKMVPTELETRRKKATGSSSEEMVGCCRKEFGRSWSAGLEGDCARS</sequence>
<keyword evidence="2" id="KW-1185">Reference proteome</keyword>
<reference evidence="3" key="1">
    <citation type="submission" date="2025-08" db="UniProtKB">
        <authorList>
            <consortium name="RefSeq"/>
        </authorList>
    </citation>
    <scope>IDENTIFICATION</scope>
    <source>
        <tissue evidence="3">Whole body</tissue>
    </source>
</reference>
<dbReference type="GeneID" id="112694473"/>
<gene>
    <name evidence="3" type="primary">LOC112694473</name>
</gene>